<protein>
    <submittedName>
        <fullName evidence="1">ArdA-like antirestriction protein</fullName>
    </submittedName>
</protein>
<gene>
    <name evidence="1" type="primary">81</name>
    <name evidence="1" type="ORF">SEA_THEIA_81</name>
</gene>
<dbReference type="GeneID" id="26640667"/>
<dbReference type="RefSeq" id="YP_009214353.1">
    <property type="nucleotide sequence ID" value="NC_028960.2"/>
</dbReference>
<dbReference type="InterPro" id="IPR041893">
    <property type="entry name" value="ArdA_dom3"/>
</dbReference>
<dbReference type="Gene3D" id="1.10.10.1190">
    <property type="entry name" value="Antirestriction protein ArdA, domain 3"/>
    <property type="match status" value="1"/>
</dbReference>
<sequence length="173" mass="19789">MQMAKIYVTDLAAYNNGDLVGKWIDLHQFSDVEDLKSEIKTHVLLDGHEEWAIHDHEGFGELRISEYEDLDVMLELSEAVEKHGDPFVAWIGDIVGDIGYFGSVSEAVAQFEDVYIGPMTIEDYAYEYAEEVLGLRGTALEYFDTEKFARDLEASGDVSEAWYDGEYYVFRSW</sequence>
<organism evidence="1 2">
    <name type="scientific">Mycobacterium phage Theia</name>
    <dbReference type="NCBI Taxonomy" id="1718172"/>
    <lineage>
        <taxon>Viruses</taxon>
        <taxon>Duplodnaviria</taxon>
        <taxon>Heunggongvirae</taxon>
        <taxon>Uroviricota</taxon>
        <taxon>Caudoviricetes</taxon>
        <taxon>Benedictvirus</taxon>
        <taxon>Benedictvirus theia</taxon>
    </lineage>
</organism>
<dbReference type="InterPro" id="IPR009899">
    <property type="entry name" value="ArdA"/>
</dbReference>
<evidence type="ECO:0000313" key="1">
    <source>
        <dbReference type="EMBL" id="ALH46933.1"/>
    </source>
</evidence>
<accession>A0A0N9SKW9</accession>
<dbReference type="Gene3D" id="3.10.20.480">
    <property type="entry name" value="Antirestriction protein ArdA, domain 1"/>
    <property type="match status" value="1"/>
</dbReference>
<dbReference type="Pfam" id="PF07275">
    <property type="entry name" value="ArdA"/>
    <property type="match status" value="1"/>
</dbReference>
<dbReference type="EMBL" id="KT438501">
    <property type="protein sequence ID" value="ALH46933.1"/>
    <property type="molecule type" value="Genomic_DNA"/>
</dbReference>
<keyword evidence="2" id="KW-1185">Reference proteome</keyword>
<evidence type="ECO:0000313" key="2">
    <source>
        <dbReference type="Proteomes" id="UP000201432"/>
    </source>
</evidence>
<dbReference type="KEGG" id="vg:26640667"/>
<proteinExistence type="predicted"/>
<dbReference type="InterPro" id="IPR041895">
    <property type="entry name" value="ArdA_dom1"/>
</dbReference>
<dbReference type="OrthoDB" id="10241at10239"/>
<name>A0A0N9SKW9_9CAUD</name>
<dbReference type="Proteomes" id="UP000201432">
    <property type="component" value="Segment"/>
</dbReference>
<reference evidence="1" key="1">
    <citation type="submission" date="2018-02" db="EMBL/GenBank/DDBJ databases">
        <authorList>
            <person name="Karuturi S."/>
            <person name="Chitta P."/>
            <person name="Kapyur S.N."/>
            <person name="Kettlewell J.M."/>
            <person name="Anderson J."/>
            <person name="Padolina J."/>
            <person name="Johnson A."/>
            <person name="Serrano M.G."/>
            <person name="Buck G."/>
            <person name="Lee V."/>
            <person name="Wang Y."/>
            <person name="Carvalho R."/>
            <person name="Voegtly L."/>
            <person name="Shi R."/>
            <person name="Duckworth R."/>
            <person name="Loviza R."/>
            <person name="Walstead R."/>
            <person name="Shah Z."/>
            <person name="Kiflezghi M."/>
            <person name="Wade K."/>
            <person name="Hughes L.E."/>
            <person name="Bradley K.W."/>
            <person name="Asai D.J."/>
            <person name="Bowman C.A."/>
            <person name="Russell D.A."/>
            <person name="Pope W.H."/>
            <person name="Jacobs-Sera D."/>
            <person name="Hendrix R.W."/>
            <person name="Hatfull G.F."/>
        </authorList>
    </citation>
    <scope>NUCLEOTIDE SEQUENCE</scope>
</reference>